<gene>
    <name evidence="7" type="ORF">V5R04_11835</name>
</gene>
<dbReference type="AlphaFoldDB" id="A0AAU7DTY1"/>
<feature type="domain" description="Fe/B12 periplasmic-binding" evidence="6">
    <location>
        <begin position="64"/>
        <end position="321"/>
    </location>
</feature>
<dbReference type="PANTHER" id="PTHR30532">
    <property type="entry name" value="IRON III DICITRATE-BINDING PERIPLASMIC PROTEIN"/>
    <property type="match status" value="1"/>
</dbReference>
<evidence type="ECO:0000256" key="1">
    <source>
        <dbReference type="ARBA" id="ARBA00004196"/>
    </source>
</evidence>
<comment type="similarity">
    <text evidence="2">Belongs to the bacterial solute-binding protein 8 family.</text>
</comment>
<dbReference type="PROSITE" id="PS50983">
    <property type="entry name" value="FE_B12_PBP"/>
    <property type="match status" value="1"/>
</dbReference>
<proteinExistence type="inferred from homology"/>
<dbReference type="GO" id="GO:0030288">
    <property type="term" value="C:outer membrane-bounded periplasmic space"/>
    <property type="evidence" value="ECO:0007669"/>
    <property type="project" value="TreeGrafter"/>
</dbReference>
<evidence type="ECO:0000259" key="6">
    <source>
        <dbReference type="PROSITE" id="PS50983"/>
    </source>
</evidence>
<dbReference type="GO" id="GO:1901678">
    <property type="term" value="P:iron coordination entity transport"/>
    <property type="evidence" value="ECO:0007669"/>
    <property type="project" value="UniProtKB-ARBA"/>
</dbReference>
<dbReference type="InterPro" id="IPR002491">
    <property type="entry name" value="ABC_transptr_periplasmic_BD"/>
</dbReference>
<keyword evidence="4 5" id="KW-0732">Signal</keyword>
<dbReference type="InterPro" id="IPR033870">
    <property type="entry name" value="FatB"/>
</dbReference>
<keyword evidence="3" id="KW-0813">Transport</keyword>
<evidence type="ECO:0000256" key="2">
    <source>
        <dbReference type="ARBA" id="ARBA00008814"/>
    </source>
</evidence>
<dbReference type="Pfam" id="PF01497">
    <property type="entry name" value="Peripla_BP_2"/>
    <property type="match status" value="1"/>
</dbReference>
<accession>A0AAU7DTY1</accession>
<comment type="subcellular location">
    <subcellularLocation>
        <location evidence="1">Cell envelope</location>
    </subcellularLocation>
</comment>
<evidence type="ECO:0000313" key="7">
    <source>
        <dbReference type="EMBL" id="XBH20906.1"/>
    </source>
</evidence>
<dbReference type="InterPro" id="IPR051313">
    <property type="entry name" value="Bact_iron-sidero_bind"/>
</dbReference>
<reference evidence="7" key="1">
    <citation type="submission" date="2024-02" db="EMBL/GenBank/DDBJ databases">
        <title>Tomenella chthoni gen. nov. sp. nov., a member of the family Jonesiaceae isolated from bat guano.</title>
        <authorList>
            <person name="Miller S.L."/>
            <person name="King J."/>
            <person name="Sankaranarayanan K."/>
            <person name="Lawson P.A."/>
        </authorList>
    </citation>
    <scope>NUCLEOTIDE SEQUENCE</scope>
    <source>
        <strain evidence="7">BS-20</strain>
    </source>
</reference>
<evidence type="ECO:0000256" key="4">
    <source>
        <dbReference type="ARBA" id="ARBA00022729"/>
    </source>
</evidence>
<organism evidence="7">
    <name type="scientific">Jonesiaceae bacterium BS-20</name>
    <dbReference type="NCBI Taxonomy" id="3120821"/>
    <lineage>
        <taxon>Bacteria</taxon>
        <taxon>Bacillati</taxon>
        <taxon>Actinomycetota</taxon>
        <taxon>Actinomycetes</taxon>
        <taxon>Micrococcales</taxon>
        <taxon>Jonesiaceae</taxon>
    </lineage>
</organism>
<dbReference type="CDD" id="cd01140">
    <property type="entry name" value="FatB"/>
    <property type="match status" value="1"/>
</dbReference>
<sequence length="321" mass="33212">MNTSLRAKLGTAAVALSLLALTACGAGEPAKADPSKSPDAGTEATTVSITHAQGTTDVPVNPETVYVFDLGVLDSMGALDITADGVPDAVYPESLAQYEGDEFTKIGSMKEPDFEAIAAGEPDLIIISGRTAPAYEELSKIATTIDLSVDQADPLNSFQDQAANLGLIFDREEEVAEKLDAIEGQIAATKAKGENAGSGLIILTSGGELTAYGPGSRFALIHDELGVAPAAEVKHEGAHGEAISFEFIKEANPDFLFVVDRDSAMGTAGDAASAVLDNELVASTKAAQNDKIVYLDASGWYMVGYGLNNLPAMISAIDAAL</sequence>
<dbReference type="SUPFAM" id="SSF53807">
    <property type="entry name" value="Helical backbone' metal receptor"/>
    <property type="match status" value="1"/>
</dbReference>
<feature type="chain" id="PRO_5043493042" evidence="5">
    <location>
        <begin position="27"/>
        <end position="321"/>
    </location>
</feature>
<protein>
    <submittedName>
        <fullName evidence="7">Siderophore ABC transporter substrate-binding protein</fullName>
    </submittedName>
</protein>
<evidence type="ECO:0000256" key="3">
    <source>
        <dbReference type="ARBA" id="ARBA00022448"/>
    </source>
</evidence>
<evidence type="ECO:0000256" key="5">
    <source>
        <dbReference type="SAM" id="SignalP"/>
    </source>
</evidence>
<dbReference type="PROSITE" id="PS51257">
    <property type="entry name" value="PROKAR_LIPOPROTEIN"/>
    <property type="match status" value="1"/>
</dbReference>
<dbReference type="PANTHER" id="PTHR30532:SF28">
    <property type="entry name" value="PETROBACTIN-BINDING PROTEIN YCLQ"/>
    <property type="match status" value="1"/>
</dbReference>
<feature type="signal peptide" evidence="5">
    <location>
        <begin position="1"/>
        <end position="26"/>
    </location>
</feature>
<name>A0AAU7DTY1_9MICO</name>
<dbReference type="Gene3D" id="3.40.50.1980">
    <property type="entry name" value="Nitrogenase molybdenum iron protein domain"/>
    <property type="match status" value="2"/>
</dbReference>
<dbReference type="EMBL" id="CP146203">
    <property type="protein sequence ID" value="XBH20906.1"/>
    <property type="molecule type" value="Genomic_DNA"/>
</dbReference>